<protein>
    <submittedName>
        <fullName evidence="2">Uncharacterized protein</fullName>
    </submittedName>
</protein>
<evidence type="ECO:0000256" key="1">
    <source>
        <dbReference type="SAM" id="MobiDB-lite"/>
    </source>
</evidence>
<accession>A0A6J4V6M8</accession>
<proteinExistence type="predicted"/>
<feature type="non-terminal residue" evidence="2">
    <location>
        <position position="79"/>
    </location>
</feature>
<evidence type="ECO:0000313" key="2">
    <source>
        <dbReference type="EMBL" id="CAA9570513.1"/>
    </source>
</evidence>
<feature type="compositionally biased region" description="Low complexity" evidence="1">
    <location>
        <begin position="1"/>
        <end position="14"/>
    </location>
</feature>
<sequence length="79" mass="8622">CHTPIPRIATATAAKRARPSTARHARQCPAPRRPRPPPPSTPASSAPETSLRSPTSRRTWKRPPARSSAPSRRRTSPGR</sequence>
<feature type="compositionally biased region" description="Polar residues" evidence="1">
    <location>
        <begin position="48"/>
        <end position="57"/>
    </location>
</feature>
<dbReference type="AlphaFoldDB" id="A0A6J4V6M8"/>
<feature type="compositionally biased region" description="Basic residues" evidence="1">
    <location>
        <begin position="15"/>
        <end position="26"/>
    </location>
</feature>
<organism evidence="2">
    <name type="scientific">uncultured Thermomicrobiales bacterium</name>
    <dbReference type="NCBI Taxonomy" id="1645740"/>
    <lineage>
        <taxon>Bacteria</taxon>
        <taxon>Pseudomonadati</taxon>
        <taxon>Thermomicrobiota</taxon>
        <taxon>Thermomicrobia</taxon>
        <taxon>Thermomicrobiales</taxon>
        <taxon>environmental samples</taxon>
    </lineage>
</organism>
<name>A0A6J4V6M8_9BACT</name>
<gene>
    <name evidence="2" type="ORF">AVDCRST_MAG59-3493</name>
</gene>
<feature type="region of interest" description="Disordered" evidence="1">
    <location>
        <begin position="1"/>
        <end position="79"/>
    </location>
</feature>
<reference evidence="2" key="1">
    <citation type="submission" date="2020-02" db="EMBL/GenBank/DDBJ databases">
        <authorList>
            <person name="Meier V. D."/>
        </authorList>
    </citation>
    <scope>NUCLEOTIDE SEQUENCE</scope>
    <source>
        <strain evidence="2">AVDCRST_MAG59</strain>
    </source>
</reference>
<dbReference type="EMBL" id="CADCWF010000251">
    <property type="protein sequence ID" value="CAA9570513.1"/>
    <property type="molecule type" value="Genomic_DNA"/>
</dbReference>
<feature type="non-terminal residue" evidence="2">
    <location>
        <position position="1"/>
    </location>
</feature>